<dbReference type="Proteomes" id="UP000078599">
    <property type="component" value="Unassembled WGS sequence"/>
</dbReference>
<evidence type="ECO:0000313" key="2">
    <source>
        <dbReference type="EMBL" id="CQR31603.1"/>
    </source>
</evidence>
<organism evidence="2 3">
    <name type="scientific">Thiomonas arsenitoxydans (strain DSM 22701 / CIP 110005 / 3As)</name>
    <dbReference type="NCBI Taxonomy" id="426114"/>
    <lineage>
        <taxon>Bacteria</taxon>
        <taxon>Pseudomonadati</taxon>
        <taxon>Pseudomonadota</taxon>
        <taxon>Betaproteobacteria</taxon>
        <taxon>Burkholderiales</taxon>
        <taxon>Thiomonas</taxon>
    </lineage>
</organism>
<gene>
    <name evidence="2" type="ORF">THICB1_170121</name>
</gene>
<feature type="domain" description="Transposase DDE" evidence="1">
    <location>
        <begin position="68"/>
        <end position="136"/>
    </location>
</feature>
<dbReference type="EMBL" id="CTRI01000009">
    <property type="protein sequence ID" value="CQR31603.1"/>
    <property type="molecule type" value="Genomic_DNA"/>
</dbReference>
<sequence>MPTLEQIVALPAVLGEVQSLITDNGFFSQANVIACGDAGVEPLLALKRQSHHTPVMERFASDAPEPQTTDPVVQMAHRLSTQAGRALYSLRKQTVEPVFGIIKRVMGWRQMSMRGLAKAQGEWSLVTMAWNIKRMHVLRAA</sequence>
<evidence type="ECO:0000313" key="3">
    <source>
        <dbReference type="Proteomes" id="UP000078599"/>
    </source>
</evidence>
<keyword evidence="3" id="KW-1185">Reference proteome</keyword>
<dbReference type="PANTHER" id="PTHR33408:SF2">
    <property type="entry name" value="TRANSPOSASE DDE DOMAIN-CONTAINING PROTEIN"/>
    <property type="match status" value="1"/>
</dbReference>
<proteinExistence type="predicted"/>
<comment type="caution">
    <text evidence="2">The sequence shown here is derived from an EMBL/GenBank/DDBJ whole genome shotgun (WGS) entry which is preliminary data.</text>
</comment>
<name>A0ABM9T887_THIA3</name>
<dbReference type="Pfam" id="PF13751">
    <property type="entry name" value="DDE_Tnp_1_6"/>
    <property type="match status" value="1"/>
</dbReference>
<accession>A0ABM9T887</accession>
<protein>
    <submittedName>
        <fullName evidence="2">Transposase</fullName>
    </submittedName>
</protein>
<reference evidence="2 3" key="1">
    <citation type="submission" date="2015-03" db="EMBL/GenBank/DDBJ databases">
        <authorList>
            <person name="Regsiter A."/>
            <person name="william w."/>
        </authorList>
    </citation>
    <scope>NUCLEOTIDE SEQUENCE [LARGE SCALE GENOMIC DNA]</scope>
    <source>
        <strain evidence="2 3">CB1</strain>
    </source>
</reference>
<evidence type="ECO:0000259" key="1">
    <source>
        <dbReference type="Pfam" id="PF13751"/>
    </source>
</evidence>
<dbReference type="InterPro" id="IPR025668">
    <property type="entry name" value="Tnp_DDE_dom"/>
</dbReference>
<dbReference type="PANTHER" id="PTHR33408">
    <property type="entry name" value="TRANSPOSASE"/>
    <property type="match status" value="1"/>
</dbReference>